<organism evidence="2 3">
    <name type="scientific">Pleurodeles waltl</name>
    <name type="common">Iberian ribbed newt</name>
    <dbReference type="NCBI Taxonomy" id="8319"/>
    <lineage>
        <taxon>Eukaryota</taxon>
        <taxon>Metazoa</taxon>
        <taxon>Chordata</taxon>
        <taxon>Craniata</taxon>
        <taxon>Vertebrata</taxon>
        <taxon>Euteleostomi</taxon>
        <taxon>Amphibia</taxon>
        <taxon>Batrachia</taxon>
        <taxon>Caudata</taxon>
        <taxon>Salamandroidea</taxon>
        <taxon>Salamandridae</taxon>
        <taxon>Pleurodelinae</taxon>
        <taxon>Pleurodeles</taxon>
    </lineage>
</organism>
<name>A0AAV7RJW5_PLEWA</name>
<evidence type="ECO:0000256" key="1">
    <source>
        <dbReference type="SAM" id="MobiDB-lite"/>
    </source>
</evidence>
<evidence type="ECO:0000313" key="3">
    <source>
        <dbReference type="Proteomes" id="UP001066276"/>
    </source>
</evidence>
<accession>A0AAV7RJW5</accession>
<feature type="region of interest" description="Disordered" evidence="1">
    <location>
        <begin position="1"/>
        <end position="53"/>
    </location>
</feature>
<dbReference type="AlphaFoldDB" id="A0AAV7RJW5"/>
<protein>
    <submittedName>
        <fullName evidence="2">Uncharacterized protein</fullName>
    </submittedName>
</protein>
<feature type="compositionally biased region" description="Basic and acidic residues" evidence="1">
    <location>
        <begin position="1"/>
        <end position="11"/>
    </location>
</feature>
<proteinExistence type="predicted"/>
<gene>
    <name evidence="2" type="ORF">NDU88_004027</name>
</gene>
<reference evidence="2" key="1">
    <citation type="journal article" date="2022" name="bioRxiv">
        <title>Sequencing and chromosome-scale assembly of the giantPleurodeles waltlgenome.</title>
        <authorList>
            <person name="Brown T."/>
            <person name="Elewa A."/>
            <person name="Iarovenko S."/>
            <person name="Subramanian E."/>
            <person name="Araus A.J."/>
            <person name="Petzold A."/>
            <person name="Susuki M."/>
            <person name="Suzuki K.-i.T."/>
            <person name="Hayashi T."/>
            <person name="Toyoda A."/>
            <person name="Oliveira C."/>
            <person name="Osipova E."/>
            <person name="Leigh N.D."/>
            <person name="Simon A."/>
            <person name="Yun M.H."/>
        </authorList>
    </citation>
    <scope>NUCLEOTIDE SEQUENCE</scope>
    <source>
        <strain evidence="2">20211129_DDA</strain>
        <tissue evidence="2">Liver</tissue>
    </source>
</reference>
<feature type="compositionally biased region" description="Basic and acidic residues" evidence="1">
    <location>
        <begin position="20"/>
        <end position="40"/>
    </location>
</feature>
<evidence type="ECO:0000313" key="2">
    <source>
        <dbReference type="EMBL" id="KAJ1151243.1"/>
    </source>
</evidence>
<dbReference type="Proteomes" id="UP001066276">
    <property type="component" value="Chromosome 5"/>
</dbReference>
<keyword evidence="3" id="KW-1185">Reference proteome</keyword>
<sequence>MGRKTGKDKSEAVILEPPEADNRTEVFGPAERDPASDPVRHASVVSAASDSQGHHENDLLYFIWNSKMDRVMGEVMFKTHNKGGKGVPDITTILMGSFVCHCVRNTLRKEDESNVGFLLPCFFLLPRWRCLG</sequence>
<comment type="caution">
    <text evidence="2">The sequence shown here is derived from an EMBL/GenBank/DDBJ whole genome shotgun (WGS) entry which is preliminary data.</text>
</comment>
<dbReference type="EMBL" id="JANPWB010000009">
    <property type="protein sequence ID" value="KAJ1151243.1"/>
    <property type="molecule type" value="Genomic_DNA"/>
</dbReference>